<gene>
    <name evidence="2" type="ORF">CEXT_89911</name>
</gene>
<name>A0AAV4XIG7_CAEEX</name>
<evidence type="ECO:0000313" key="3">
    <source>
        <dbReference type="Proteomes" id="UP001054945"/>
    </source>
</evidence>
<dbReference type="EMBL" id="BPLR01017732">
    <property type="protein sequence ID" value="GIY94010.1"/>
    <property type="molecule type" value="Genomic_DNA"/>
</dbReference>
<accession>A0AAV4XIG7</accession>
<evidence type="ECO:0000313" key="2">
    <source>
        <dbReference type="EMBL" id="GIY94010.1"/>
    </source>
</evidence>
<keyword evidence="3" id="KW-1185">Reference proteome</keyword>
<dbReference type="Proteomes" id="UP001054945">
    <property type="component" value="Unassembled WGS sequence"/>
</dbReference>
<protein>
    <recommendedName>
        <fullName evidence="4">Secreted protein</fullName>
    </recommendedName>
</protein>
<keyword evidence="1" id="KW-0732">Signal</keyword>
<feature type="signal peptide" evidence="1">
    <location>
        <begin position="1"/>
        <end position="27"/>
    </location>
</feature>
<evidence type="ECO:0008006" key="4">
    <source>
        <dbReference type="Google" id="ProtNLM"/>
    </source>
</evidence>
<proteinExistence type="predicted"/>
<sequence length="109" mass="12528">MRKPYLPITCPLLAMLSNVMLIPIVVCTTLPNLCGELRITQFTEFSHNLQVKVFLFAERNEEEGKVPKFANCSNMAVHCYASSAIPLYRKGRVFVLYHKNLPNNEKKKR</sequence>
<comment type="caution">
    <text evidence="2">The sequence shown here is derived from an EMBL/GenBank/DDBJ whole genome shotgun (WGS) entry which is preliminary data.</text>
</comment>
<feature type="chain" id="PRO_5043820107" description="Secreted protein" evidence="1">
    <location>
        <begin position="28"/>
        <end position="109"/>
    </location>
</feature>
<evidence type="ECO:0000256" key="1">
    <source>
        <dbReference type="SAM" id="SignalP"/>
    </source>
</evidence>
<organism evidence="2 3">
    <name type="scientific">Caerostris extrusa</name>
    <name type="common">Bark spider</name>
    <name type="synonym">Caerostris bankana</name>
    <dbReference type="NCBI Taxonomy" id="172846"/>
    <lineage>
        <taxon>Eukaryota</taxon>
        <taxon>Metazoa</taxon>
        <taxon>Ecdysozoa</taxon>
        <taxon>Arthropoda</taxon>
        <taxon>Chelicerata</taxon>
        <taxon>Arachnida</taxon>
        <taxon>Araneae</taxon>
        <taxon>Araneomorphae</taxon>
        <taxon>Entelegynae</taxon>
        <taxon>Araneoidea</taxon>
        <taxon>Araneidae</taxon>
        <taxon>Caerostris</taxon>
    </lineage>
</organism>
<reference evidence="2 3" key="1">
    <citation type="submission" date="2021-06" db="EMBL/GenBank/DDBJ databases">
        <title>Caerostris extrusa draft genome.</title>
        <authorList>
            <person name="Kono N."/>
            <person name="Arakawa K."/>
        </authorList>
    </citation>
    <scope>NUCLEOTIDE SEQUENCE [LARGE SCALE GENOMIC DNA]</scope>
</reference>
<dbReference type="AlphaFoldDB" id="A0AAV4XIG7"/>